<dbReference type="Pfam" id="PF17802">
    <property type="entry name" value="SpaA"/>
    <property type="match status" value="3"/>
</dbReference>
<dbReference type="Gene3D" id="2.60.40.1140">
    <property type="entry name" value="Collagen-binding surface protein Cna, B-type domain"/>
    <property type="match status" value="1"/>
</dbReference>
<dbReference type="Pfam" id="PF21426">
    <property type="entry name" value="GBS104-like_Ig"/>
    <property type="match status" value="1"/>
</dbReference>
<keyword evidence="3" id="KW-0732">Signal</keyword>
<dbReference type="Proteomes" id="UP000182077">
    <property type="component" value="Unassembled WGS sequence"/>
</dbReference>
<dbReference type="SUPFAM" id="SSF53300">
    <property type="entry name" value="vWA-like"/>
    <property type="match status" value="1"/>
</dbReference>
<keyword evidence="5" id="KW-0812">Transmembrane</keyword>
<evidence type="ECO:0000259" key="6">
    <source>
        <dbReference type="PROSITE" id="PS50234"/>
    </source>
</evidence>
<evidence type="ECO:0000313" key="7">
    <source>
        <dbReference type="EMBL" id="OJG45632.1"/>
    </source>
</evidence>
<feature type="compositionally biased region" description="Low complexity" evidence="4">
    <location>
        <begin position="145"/>
        <end position="161"/>
    </location>
</feature>
<dbReference type="PANTHER" id="PTHR36108">
    <property type="entry name" value="COLOSSIN-B-RELATED"/>
    <property type="match status" value="1"/>
</dbReference>
<evidence type="ECO:0000256" key="4">
    <source>
        <dbReference type="SAM" id="MobiDB-lite"/>
    </source>
</evidence>
<dbReference type="SMART" id="SM00327">
    <property type="entry name" value="VWA"/>
    <property type="match status" value="1"/>
</dbReference>
<keyword evidence="2" id="KW-0964">Secreted</keyword>
<evidence type="ECO:0000313" key="8">
    <source>
        <dbReference type="Proteomes" id="UP000182077"/>
    </source>
</evidence>
<dbReference type="Pfam" id="PF05738">
    <property type="entry name" value="Cna_B"/>
    <property type="match status" value="1"/>
</dbReference>
<dbReference type="Gene3D" id="2.60.40.2110">
    <property type="match status" value="1"/>
</dbReference>
<dbReference type="STRING" id="249189.RV04_GL001921"/>
<organism evidence="7 8">
    <name type="scientific">Enterococcus hermanniensis</name>
    <dbReference type="NCBI Taxonomy" id="249189"/>
    <lineage>
        <taxon>Bacteria</taxon>
        <taxon>Bacillati</taxon>
        <taxon>Bacillota</taxon>
        <taxon>Bacilli</taxon>
        <taxon>Lactobacillales</taxon>
        <taxon>Enterococcaceae</taxon>
        <taxon>Enterococcus</taxon>
    </lineage>
</organism>
<feature type="domain" description="VWFA" evidence="6">
    <location>
        <begin position="296"/>
        <end position="540"/>
    </location>
</feature>
<reference evidence="7 8" key="1">
    <citation type="submission" date="2014-12" db="EMBL/GenBank/DDBJ databases">
        <title>Draft genome sequences of 29 type strains of Enterococci.</title>
        <authorList>
            <person name="Zhong Z."/>
            <person name="Sun Z."/>
            <person name="Liu W."/>
            <person name="Zhang W."/>
            <person name="Zhang H."/>
        </authorList>
    </citation>
    <scope>NUCLEOTIDE SEQUENCE [LARGE SCALE GENOMIC DNA]</scope>
    <source>
        <strain evidence="7 8">DSM 17122</strain>
    </source>
</reference>
<proteinExistence type="inferred from homology"/>
<gene>
    <name evidence="7" type="ORF">RV04_GL001921</name>
</gene>
<protein>
    <recommendedName>
        <fullName evidence="6">VWFA domain-containing protein</fullName>
    </recommendedName>
</protein>
<dbReference type="SUPFAM" id="SSF49478">
    <property type="entry name" value="Cna protein B-type domain"/>
    <property type="match status" value="2"/>
</dbReference>
<dbReference type="InterPro" id="IPR041033">
    <property type="entry name" value="SpaA_PFL_dom_1"/>
</dbReference>
<dbReference type="AlphaFoldDB" id="A0A1L8TNC1"/>
<dbReference type="PANTHER" id="PTHR36108:SF13">
    <property type="entry name" value="COLOSSIN-B-RELATED"/>
    <property type="match status" value="1"/>
</dbReference>
<dbReference type="Pfam" id="PF00092">
    <property type="entry name" value="VWA"/>
    <property type="match status" value="1"/>
</dbReference>
<keyword evidence="5" id="KW-1133">Transmembrane helix</keyword>
<keyword evidence="8" id="KW-1185">Reference proteome</keyword>
<evidence type="ECO:0000256" key="2">
    <source>
        <dbReference type="ARBA" id="ARBA00022525"/>
    </source>
</evidence>
<dbReference type="EMBL" id="JXKQ01000005">
    <property type="protein sequence ID" value="OJG45632.1"/>
    <property type="molecule type" value="Genomic_DNA"/>
</dbReference>
<evidence type="ECO:0000256" key="5">
    <source>
        <dbReference type="SAM" id="Phobius"/>
    </source>
</evidence>
<name>A0A1L8TNC1_9ENTE</name>
<dbReference type="CDD" id="cd00198">
    <property type="entry name" value="vWFA"/>
    <property type="match status" value="1"/>
</dbReference>
<dbReference type="PROSITE" id="PS50234">
    <property type="entry name" value="VWFA"/>
    <property type="match status" value="1"/>
</dbReference>
<comment type="similarity">
    <text evidence="1">Belongs to the serine-aspartate repeat-containing protein (SDr) family.</text>
</comment>
<evidence type="ECO:0000256" key="3">
    <source>
        <dbReference type="ARBA" id="ARBA00022729"/>
    </source>
</evidence>
<dbReference type="Gene3D" id="2.60.40.10">
    <property type="entry name" value="Immunoglobulins"/>
    <property type="match status" value="3"/>
</dbReference>
<evidence type="ECO:0000256" key="1">
    <source>
        <dbReference type="ARBA" id="ARBA00007257"/>
    </source>
</evidence>
<accession>A0A1L8TNC1</accession>
<dbReference type="InterPro" id="IPR013783">
    <property type="entry name" value="Ig-like_fold"/>
</dbReference>
<dbReference type="CDD" id="cd00222">
    <property type="entry name" value="CollagenBindB"/>
    <property type="match status" value="1"/>
</dbReference>
<sequence length="1140" mass="125439">MLLNSFLGLKSVLANDFSIIFNNEQLVLKKKVTSTANDTNWQIEYQKTEGKIAFQFIDDTGQIILPQNSTNFESTQDKWMMEKTIKNTGVFNFTTTSSTKEIKLYAKIYQTNSDKESIIFQITDPLLIKSDITEQANSITDTTKKIQQSSTSSANTTTSSSVEDTTISSEQPKAALKATAAAQVLAIPLSGTVSNSDPFAYTQNSTGNFLTNSTNSYTNNLTSEYIKNYTFNRSLTEGTSTVKNIFSSGSLTFENGYHDYDDVLLKKTISPTSDPTQFNIQLDMIGKALVNRQKVDVIFVIDKSSSMNDRLGSSGSRWDTAQTALKNFADNLLNSSNNDTIRMALASFGSVEKVPFADIAKFNNSFFINNSTTYKDHPLLNQKPGIDSSTGSGTPTYLGLDAAYALATNTQFGSRTDAAKVVIMLTDGEPTYTTNDTYSSLTNRILDLPTTSSTTKNRYSAQRTNGTSTINYFSGNGSNDQSDSTISYVNQRNNSSLFQNIKKYSIGYITGTNNVLKTIGTDGTYTANNENQLTTILNSLSTALTATIQNATLSDPLSAFVDLINTPTIQALSLVANSLNLIAENSLNYPAYADQVQKNFSPSQLQLSNINLGSDNATRQGLRLNYKVQLKEAYRDNLFYPTNGMTVLTNQLNNAATYYHFAIPSARVPKKTIDLQVKKTWDDSQNKWGLRKAITFQLQQKIGTTWTNVSGQSKTLPATTTNWSTSFSNLQQYQNGIAIDYRVIETSESNEFISGYEKPVYSPTSTTAGATLEVINTLKTTFITLKKFQPDGETPLANAKFGLYLKNKPQTMLQEATSTTEGNVVLSDLPIGSYLLKEITAPNGYSLMNDLNFVISQNTQGELVIDGLPTENKLINQLKDFKFSFTKTSTTGTALSGATFELSQNGTVLETSTSTKDGTVSFSKELRPGQYNLKETQAPAGYSTPTNQWTLTIDQKQNVTIKNQTQEIIYNQKALFDTEKNSWIIKDFKLTNQLNDFTLKVLKKDSFGNSLNGAVFKLTGPNQYSKIITGEQATFEFIGLNPGTYSLSEIKTPEGYQSLKDSVTIFIDTSGKVVIDQKELPSVLSKNGNIIQLEITNQVLMPLPKTGGIGLLPFILIGFITAATFGTALFIRRVGDHNEN</sequence>
<comment type="caution">
    <text evidence="7">The sequence shown here is derived from an EMBL/GenBank/DDBJ whole genome shotgun (WGS) entry which is preliminary data.</text>
</comment>
<dbReference type="InterPro" id="IPR002035">
    <property type="entry name" value="VWF_A"/>
</dbReference>
<feature type="region of interest" description="Disordered" evidence="4">
    <location>
        <begin position="140"/>
        <end position="168"/>
    </location>
</feature>
<dbReference type="InterPro" id="IPR036465">
    <property type="entry name" value="vWFA_dom_sf"/>
</dbReference>
<dbReference type="InterPro" id="IPR049319">
    <property type="entry name" value="GBS104-like_Ig"/>
</dbReference>
<feature type="transmembrane region" description="Helical" evidence="5">
    <location>
        <begin position="1111"/>
        <end position="1131"/>
    </location>
</feature>
<dbReference type="Gene3D" id="3.40.50.410">
    <property type="entry name" value="von Willebrand factor, type A domain"/>
    <property type="match status" value="1"/>
</dbReference>
<dbReference type="InterPro" id="IPR008454">
    <property type="entry name" value="Collagen-bd_Cna-like_B-typ_dom"/>
</dbReference>
<keyword evidence="5" id="KW-0472">Membrane</keyword>